<name>A0A645FL23_9ZZZZ</name>
<accession>A0A645FL23</accession>
<protein>
    <submittedName>
        <fullName evidence="2">Uncharacterized protein</fullName>
    </submittedName>
</protein>
<comment type="caution">
    <text evidence="2">The sequence shown here is derived from an EMBL/GenBank/DDBJ whole genome shotgun (WGS) entry which is preliminary data.</text>
</comment>
<gene>
    <name evidence="2" type="ORF">SDC9_161693</name>
</gene>
<reference evidence="2" key="1">
    <citation type="submission" date="2019-08" db="EMBL/GenBank/DDBJ databases">
        <authorList>
            <person name="Kucharzyk K."/>
            <person name="Murdoch R.W."/>
            <person name="Higgins S."/>
            <person name="Loffler F."/>
        </authorList>
    </citation>
    <scope>NUCLEOTIDE SEQUENCE</scope>
</reference>
<dbReference type="AlphaFoldDB" id="A0A645FL23"/>
<proteinExistence type="predicted"/>
<feature type="compositionally biased region" description="Basic residues" evidence="1">
    <location>
        <begin position="36"/>
        <end position="46"/>
    </location>
</feature>
<sequence>MLWTGVFAVLEEHSGGRHQRQHRANGGGHGNAGQKQGKKRHYHRRVAKPDGRLQKSARKGSQHQPEKNELHIKPSLTGGVAGIMCRYS</sequence>
<evidence type="ECO:0000313" key="2">
    <source>
        <dbReference type="EMBL" id="MPN14366.1"/>
    </source>
</evidence>
<evidence type="ECO:0000256" key="1">
    <source>
        <dbReference type="SAM" id="MobiDB-lite"/>
    </source>
</evidence>
<organism evidence="2">
    <name type="scientific">bioreactor metagenome</name>
    <dbReference type="NCBI Taxonomy" id="1076179"/>
    <lineage>
        <taxon>unclassified sequences</taxon>
        <taxon>metagenomes</taxon>
        <taxon>ecological metagenomes</taxon>
    </lineage>
</organism>
<feature type="region of interest" description="Disordered" evidence="1">
    <location>
        <begin position="13"/>
        <end position="75"/>
    </location>
</feature>
<dbReference type="EMBL" id="VSSQ01060983">
    <property type="protein sequence ID" value="MPN14366.1"/>
    <property type="molecule type" value="Genomic_DNA"/>
</dbReference>